<dbReference type="EMBL" id="CP096574">
    <property type="protein sequence ID" value="UPU36025.1"/>
    <property type="molecule type" value="Genomic_DNA"/>
</dbReference>
<reference evidence="4" key="3">
    <citation type="submission" date="2022-04" db="EMBL/GenBank/DDBJ databases">
        <authorList>
            <person name="Liu G."/>
        </authorList>
    </citation>
    <scope>NUCLEOTIDE SEQUENCE</scope>
    <source>
        <strain evidence="4">RG22</strain>
    </source>
</reference>
<keyword evidence="2" id="KW-0472">Membrane</keyword>
<dbReference type="Proteomes" id="UP000831485">
    <property type="component" value="Chromosome"/>
</dbReference>
<evidence type="ECO:0000313" key="3">
    <source>
        <dbReference type="EMBL" id="GFO62384.1"/>
    </source>
</evidence>
<evidence type="ECO:0000256" key="2">
    <source>
        <dbReference type="SAM" id="Phobius"/>
    </source>
</evidence>
<dbReference type="PANTHER" id="PTHR39425:SF1">
    <property type="entry name" value="CYTOCHROME C7-LIKE DOMAIN-CONTAINING PROTEIN"/>
    <property type="match status" value="1"/>
</dbReference>
<dbReference type="PANTHER" id="PTHR39425">
    <property type="entry name" value="LIPOPROTEIN CYTOCHROME C"/>
    <property type="match status" value="1"/>
</dbReference>
<evidence type="ECO:0000256" key="1">
    <source>
        <dbReference type="SAM" id="MobiDB-lite"/>
    </source>
</evidence>
<feature type="region of interest" description="Disordered" evidence="1">
    <location>
        <begin position="1"/>
        <end position="21"/>
    </location>
</feature>
<evidence type="ECO:0000313" key="4">
    <source>
        <dbReference type="EMBL" id="UPU36025.1"/>
    </source>
</evidence>
<evidence type="ECO:0000313" key="5">
    <source>
        <dbReference type="Proteomes" id="UP000568888"/>
    </source>
</evidence>
<organism evidence="3 5">
    <name type="scientific">Geomonas paludis</name>
    <dbReference type="NCBI Taxonomy" id="2740185"/>
    <lineage>
        <taxon>Bacteria</taxon>
        <taxon>Pseudomonadati</taxon>
        <taxon>Thermodesulfobacteriota</taxon>
        <taxon>Desulfuromonadia</taxon>
        <taxon>Geobacterales</taxon>
        <taxon>Geobacteraceae</taxon>
        <taxon>Geomonas</taxon>
    </lineage>
</organism>
<dbReference type="AlphaFoldDB" id="A0A6V8MR49"/>
<keyword evidence="2" id="KW-0812">Transmembrane</keyword>
<reference evidence="3" key="2">
    <citation type="journal article" date="2021" name="Int. J. Syst. Evol. Microbiol.">
        <title>Geomonas silvestris sp. nov., Geomonas paludis sp. nov. and Geomonas limicola sp. nov., isolated from terrestrial environments, and emended description of the genus Geomonas.</title>
        <authorList>
            <person name="Itoh H."/>
            <person name="Xu Z."/>
            <person name="Masuda Y."/>
            <person name="Ushijima N."/>
            <person name="Hayakawa C."/>
            <person name="Shiratori Y."/>
            <person name="Senoo K."/>
        </authorList>
    </citation>
    <scope>NUCLEOTIDE SEQUENCE</scope>
    <source>
        <strain evidence="3">Red736</strain>
    </source>
</reference>
<protein>
    <submittedName>
        <fullName evidence="3">Class III cytochrome C domain protein</fullName>
    </submittedName>
    <submittedName>
        <fullName evidence="4">Cytochrome c family protein</fullName>
    </submittedName>
</protein>
<dbReference type="RefSeq" id="WP_246404501.1">
    <property type="nucleotide sequence ID" value="NZ_BLXY01000001.1"/>
</dbReference>
<accession>A0A6V8MR49</accession>
<feature type="compositionally biased region" description="Basic and acidic residues" evidence="1">
    <location>
        <begin position="1"/>
        <end position="16"/>
    </location>
</feature>
<proteinExistence type="predicted"/>
<dbReference type="Gene3D" id="3.90.10.10">
    <property type="entry name" value="Cytochrome C3"/>
    <property type="match status" value="2"/>
</dbReference>
<dbReference type="InterPro" id="IPR036280">
    <property type="entry name" value="Multihaem_cyt_sf"/>
</dbReference>
<keyword evidence="6" id="KW-1185">Reference proteome</keyword>
<name>A0A6V8MR49_9BACT</name>
<keyword evidence="2" id="KW-1133">Transmembrane helix</keyword>
<dbReference type="SUPFAM" id="SSF48695">
    <property type="entry name" value="Multiheme cytochromes"/>
    <property type="match status" value="1"/>
</dbReference>
<dbReference type="Proteomes" id="UP000568888">
    <property type="component" value="Unassembled WGS sequence"/>
</dbReference>
<feature type="transmembrane region" description="Helical" evidence="2">
    <location>
        <begin position="26"/>
        <end position="47"/>
    </location>
</feature>
<sequence length="192" mass="21555">MTPAARPDRTPGKVPEEGGPPRGMPLWPSAVAAAVVVCAALAALVYLDRLYPVGLGPRQPIPFSHRVHAGIKHISCFMCHDSATRSSRAGIPPLQTCLLCHSRIIRTYPYIARLRDLAARNQPVVWQRVNWLPEFVYFDHSMHLRRGIDCSHCHGDIRQMDRVAGAVKFEMGFCIRCHKANKVTHDCFVCHR</sequence>
<gene>
    <name evidence="3" type="ORF">GMPD_03030</name>
    <name evidence="4" type="ORF">M1B72_21730</name>
</gene>
<dbReference type="EMBL" id="BLXY01000001">
    <property type="protein sequence ID" value="GFO62384.1"/>
    <property type="molecule type" value="Genomic_DNA"/>
</dbReference>
<evidence type="ECO:0000313" key="6">
    <source>
        <dbReference type="Proteomes" id="UP000831485"/>
    </source>
</evidence>
<dbReference type="CDD" id="cd08168">
    <property type="entry name" value="Cytochrom_C3"/>
    <property type="match status" value="1"/>
</dbReference>
<reference evidence="5" key="1">
    <citation type="submission" date="2020-06" db="EMBL/GenBank/DDBJ databases">
        <title>Draft genomic sequecing of Geomonas sp. Red736.</title>
        <authorList>
            <person name="Itoh H."/>
            <person name="Xu Z.X."/>
            <person name="Ushijima N."/>
            <person name="Masuda Y."/>
            <person name="Shiratori Y."/>
            <person name="Senoo K."/>
        </authorList>
    </citation>
    <scope>NUCLEOTIDE SEQUENCE [LARGE SCALE GENOMIC DNA]</scope>
    <source>
        <strain evidence="5">Red736</strain>
    </source>
</reference>